<dbReference type="AlphaFoldDB" id="A0A1S6IUN4"/>
<protein>
    <recommendedName>
        <fullName evidence="3">Type IV pilus assembly protein PilM</fullName>
    </recommendedName>
</protein>
<dbReference type="PANTHER" id="PTHR32432">
    <property type="entry name" value="CELL DIVISION PROTEIN FTSA-RELATED"/>
    <property type="match status" value="1"/>
</dbReference>
<keyword evidence="2" id="KW-1185">Reference proteome</keyword>
<dbReference type="Proteomes" id="UP000189464">
    <property type="component" value="Chromosome"/>
</dbReference>
<dbReference type="Gene3D" id="3.30.420.40">
    <property type="match status" value="2"/>
</dbReference>
<dbReference type="SUPFAM" id="SSF53067">
    <property type="entry name" value="Actin-like ATPase domain"/>
    <property type="match status" value="2"/>
</dbReference>
<name>A0A1S6IUN4_9FIRM</name>
<sequence>MSLINHRDKPRFGGVSSLISSLTKKKCALGIDIGTRFIKVVQISCSGKGTQVDYYGSISTPPELATNSFQEEMLAAELEKILGEISSKKCPINITLGGNRIITRHIRMPQMPAKELEKSIKWEVEKYLPMPVDELVLDYVNLGTLSSDGQKQQHILVAAIYRETVKKYYQAFSLAKLQISSVDLSAFALWRVFVGINKDFPKDVSAILDIGYSNSQLIVVNDRKISFTRLLPVGARTILDSLARNLHLEHATQALETGDGWSAELEREVAVSKDASLAQQQFWASGISDFCREVRRSLEFYQNQEKVQVTGIVITGGSANLAGIDALLAAELNLPVRVGSVDITIKDRPDQTIAPSYAVALGLALREVVD</sequence>
<evidence type="ECO:0000313" key="1">
    <source>
        <dbReference type="EMBL" id="AQS58481.1"/>
    </source>
</evidence>
<dbReference type="InterPro" id="IPR005883">
    <property type="entry name" value="PilM"/>
</dbReference>
<gene>
    <name evidence="1" type="ORF">B0537_04905</name>
</gene>
<dbReference type="KEGG" id="dfg:B0537_04905"/>
<organism evidence="1 2">
    <name type="scientific">Desulforamulus ferrireducens</name>
    <dbReference type="NCBI Taxonomy" id="1833852"/>
    <lineage>
        <taxon>Bacteria</taxon>
        <taxon>Bacillati</taxon>
        <taxon>Bacillota</taxon>
        <taxon>Clostridia</taxon>
        <taxon>Eubacteriales</taxon>
        <taxon>Peptococcaceae</taxon>
        <taxon>Desulforamulus</taxon>
    </lineage>
</organism>
<evidence type="ECO:0008006" key="3">
    <source>
        <dbReference type="Google" id="ProtNLM"/>
    </source>
</evidence>
<dbReference type="PIRSF" id="PIRSF019169">
    <property type="entry name" value="PilM"/>
    <property type="match status" value="1"/>
</dbReference>
<reference evidence="1 2" key="1">
    <citation type="journal article" date="2016" name="Int. J. Syst. Evol. Microbiol.">
        <title>Desulfotomaculum ferrireducens sp. nov., a moderately thermophilic sulfate-reducing and dissimilatory Fe(III)-reducing bacterium isolated from compost.</title>
        <authorList>
            <person name="Yang G."/>
            <person name="Guo J."/>
            <person name="Zhuang L."/>
            <person name="Yuan Y."/>
            <person name="Zhou S."/>
        </authorList>
    </citation>
    <scope>NUCLEOTIDE SEQUENCE [LARGE SCALE GENOMIC DNA]</scope>
    <source>
        <strain evidence="1 2">GSS09</strain>
    </source>
</reference>
<dbReference type="InterPro" id="IPR043129">
    <property type="entry name" value="ATPase_NBD"/>
</dbReference>
<dbReference type="PANTHER" id="PTHR32432:SF3">
    <property type="entry name" value="ETHANOLAMINE UTILIZATION PROTEIN EUTJ"/>
    <property type="match status" value="1"/>
</dbReference>
<evidence type="ECO:0000313" key="2">
    <source>
        <dbReference type="Proteomes" id="UP000189464"/>
    </source>
</evidence>
<dbReference type="Pfam" id="PF11104">
    <property type="entry name" value="PilM_2"/>
    <property type="match status" value="1"/>
</dbReference>
<accession>A0A1S6IUN4</accession>
<dbReference type="InterPro" id="IPR050696">
    <property type="entry name" value="FtsA/MreB"/>
</dbReference>
<dbReference type="EMBL" id="CP019698">
    <property type="protein sequence ID" value="AQS58481.1"/>
    <property type="molecule type" value="Genomic_DNA"/>
</dbReference>
<proteinExistence type="predicted"/>
<dbReference type="STRING" id="1833852.B0537_04905"/>
<dbReference type="Gene3D" id="3.30.1490.300">
    <property type="match status" value="1"/>
</dbReference>
<dbReference type="CDD" id="cd24049">
    <property type="entry name" value="ASKHA_NBD_PilM"/>
    <property type="match status" value="1"/>
</dbReference>
<dbReference type="NCBIfam" id="TIGR01175">
    <property type="entry name" value="pilM"/>
    <property type="match status" value="1"/>
</dbReference>